<protein>
    <recommendedName>
        <fullName evidence="3">Aminoglycoside phosphotransferase domain-containing protein</fullName>
    </recommendedName>
</protein>
<comment type="caution">
    <text evidence="1">The sequence shown here is derived from an EMBL/GenBank/DDBJ whole genome shotgun (WGS) entry which is preliminary data.</text>
</comment>
<dbReference type="PANTHER" id="PTHR22603">
    <property type="entry name" value="CHOLINE/ETHANOALAMINE KINASE"/>
    <property type="match status" value="1"/>
</dbReference>
<dbReference type="InterPro" id="IPR011009">
    <property type="entry name" value="Kinase-like_dom_sf"/>
</dbReference>
<organism evidence="1 2">
    <name type="scientific">Colwellia asteriadis</name>
    <dbReference type="NCBI Taxonomy" id="517723"/>
    <lineage>
        <taxon>Bacteria</taxon>
        <taxon>Pseudomonadati</taxon>
        <taxon>Pseudomonadota</taxon>
        <taxon>Gammaproteobacteria</taxon>
        <taxon>Alteromonadales</taxon>
        <taxon>Colwelliaceae</taxon>
        <taxon>Colwellia</taxon>
    </lineage>
</organism>
<keyword evidence="2" id="KW-1185">Reference proteome</keyword>
<evidence type="ECO:0008006" key="3">
    <source>
        <dbReference type="Google" id="ProtNLM"/>
    </source>
</evidence>
<evidence type="ECO:0000313" key="2">
    <source>
        <dbReference type="Proteomes" id="UP001500021"/>
    </source>
</evidence>
<dbReference type="RefSeq" id="WP_343814714.1">
    <property type="nucleotide sequence ID" value="NZ_BAAAFA010000001.1"/>
</dbReference>
<dbReference type="EMBL" id="BAAAFA010000001">
    <property type="protein sequence ID" value="GAA0812090.1"/>
    <property type="molecule type" value="Genomic_DNA"/>
</dbReference>
<dbReference type="Proteomes" id="UP001500021">
    <property type="component" value="Unassembled WGS sequence"/>
</dbReference>
<gene>
    <name evidence="1" type="ORF">GCM10009111_05560</name>
</gene>
<dbReference type="Pfam" id="PF01633">
    <property type="entry name" value="Choline_kinase"/>
    <property type="match status" value="1"/>
</dbReference>
<dbReference type="PANTHER" id="PTHR22603:SF66">
    <property type="entry name" value="ETHANOLAMINE KINASE"/>
    <property type="match status" value="1"/>
</dbReference>
<name>A0ABN1L3R0_9GAMM</name>
<accession>A0ABN1L3R0</accession>
<sequence length="318" mass="35746">MMAHLLKSLQALPCFTHISKVTDVKGGYSNQCFQVTTNDHDFFAKKVSSELLTTEVYLSKVLAKEGLAPAIIYHDQQWVISEFIQGDNLTDSHLSLLDKIAISIELMVKFHGLLSHNLSQANVPTASHTATTKKAINSIPPLSIPKHIEQLLIAEISPDLRATFQKISDQLDLLITPASQGFQQVYCHSDINFSNVLLDANQRSWLIDFEYACKAPAEFDIAMLIAINNLPLSLLEQVIFQYQQKAKQQGFNKLNKDLCNRFLLLSYFINGLWYYNKALQAPCATKETFTNLAKAQWQLYNQLNDTLALATLAVPLTL</sequence>
<dbReference type="SUPFAM" id="SSF56112">
    <property type="entry name" value="Protein kinase-like (PK-like)"/>
    <property type="match status" value="1"/>
</dbReference>
<evidence type="ECO:0000313" key="1">
    <source>
        <dbReference type="EMBL" id="GAA0812090.1"/>
    </source>
</evidence>
<reference evidence="1 2" key="1">
    <citation type="journal article" date="2019" name="Int. J. Syst. Evol. Microbiol.">
        <title>The Global Catalogue of Microorganisms (GCM) 10K type strain sequencing project: providing services to taxonomists for standard genome sequencing and annotation.</title>
        <authorList>
            <consortium name="The Broad Institute Genomics Platform"/>
            <consortium name="The Broad Institute Genome Sequencing Center for Infectious Disease"/>
            <person name="Wu L."/>
            <person name="Ma J."/>
        </authorList>
    </citation>
    <scope>NUCLEOTIDE SEQUENCE [LARGE SCALE GENOMIC DNA]</scope>
    <source>
        <strain evidence="1 2">JCM 15608</strain>
    </source>
</reference>
<proteinExistence type="predicted"/>
<dbReference type="Gene3D" id="3.90.1200.10">
    <property type="match status" value="1"/>
</dbReference>